<dbReference type="OrthoDB" id="8671611at2"/>
<dbReference type="Pfam" id="PF13738">
    <property type="entry name" value="Pyr_redox_3"/>
    <property type="match status" value="1"/>
</dbReference>
<proteinExistence type="predicted"/>
<dbReference type="GO" id="GO:0004497">
    <property type="term" value="F:monooxygenase activity"/>
    <property type="evidence" value="ECO:0007669"/>
    <property type="project" value="TreeGrafter"/>
</dbReference>
<dbReference type="Proteomes" id="UP000197361">
    <property type="component" value="Unassembled WGS sequence"/>
</dbReference>
<dbReference type="PANTHER" id="PTHR43539">
    <property type="entry name" value="FLAVIN-BINDING MONOOXYGENASE-LIKE PROTEIN (AFU_ORTHOLOGUE AFUA_4G09220)"/>
    <property type="match status" value="1"/>
</dbReference>
<dbReference type="PRINTS" id="PR00368">
    <property type="entry name" value="FADPNR"/>
</dbReference>
<evidence type="ECO:0000313" key="2">
    <source>
        <dbReference type="EMBL" id="OWQ96003.1"/>
    </source>
</evidence>
<dbReference type="PANTHER" id="PTHR43539:SF78">
    <property type="entry name" value="FLAVIN-CONTAINING MONOOXYGENASE"/>
    <property type="match status" value="1"/>
</dbReference>
<dbReference type="InterPro" id="IPR036188">
    <property type="entry name" value="FAD/NAD-bd_sf"/>
</dbReference>
<dbReference type="PRINTS" id="PR00469">
    <property type="entry name" value="PNDRDTASEII"/>
</dbReference>
<dbReference type="PIRSF" id="PIRSF000332">
    <property type="entry name" value="FMO"/>
    <property type="match status" value="1"/>
</dbReference>
<dbReference type="RefSeq" id="WP_088442095.1">
    <property type="nucleotide sequence ID" value="NZ_BMMC01000007.1"/>
</dbReference>
<dbReference type="EMBL" id="NISK01000003">
    <property type="protein sequence ID" value="OWQ96003.1"/>
    <property type="molecule type" value="Genomic_DNA"/>
</dbReference>
<dbReference type="InterPro" id="IPR000960">
    <property type="entry name" value="Flavin_mOase"/>
</dbReference>
<dbReference type="AlphaFoldDB" id="A0A246JSV0"/>
<organism evidence="2 3">
    <name type="scientific">Sphingopyxis bauzanensis</name>
    <dbReference type="NCBI Taxonomy" id="651663"/>
    <lineage>
        <taxon>Bacteria</taxon>
        <taxon>Pseudomonadati</taxon>
        <taxon>Pseudomonadota</taxon>
        <taxon>Alphaproteobacteria</taxon>
        <taxon>Sphingomonadales</taxon>
        <taxon>Sphingomonadaceae</taxon>
        <taxon>Sphingopyxis</taxon>
    </lineage>
</organism>
<name>A0A246JSV0_9SPHN</name>
<evidence type="ECO:0000313" key="3">
    <source>
        <dbReference type="Proteomes" id="UP000197361"/>
    </source>
</evidence>
<evidence type="ECO:0008006" key="4">
    <source>
        <dbReference type="Google" id="ProtNLM"/>
    </source>
</evidence>
<accession>A0A246JSV0</accession>
<gene>
    <name evidence="2" type="ORF">CDQ92_14780</name>
</gene>
<keyword evidence="1" id="KW-0560">Oxidoreductase</keyword>
<dbReference type="SUPFAM" id="SSF51905">
    <property type="entry name" value="FAD/NAD(P)-binding domain"/>
    <property type="match status" value="2"/>
</dbReference>
<keyword evidence="3" id="KW-1185">Reference proteome</keyword>
<dbReference type="GO" id="GO:0050661">
    <property type="term" value="F:NADP binding"/>
    <property type="evidence" value="ECO:0007669"/>
    <property type="project" value="InterPro"/>
</dbReference>
<dbReference type="Gene3D" id="3.50.50.60">
    <property type="entry name" value="FAD/NAD(P)-binding domain"/>
    <property type="match status" value="1"/>
</dbReference>
<sequence length="343" mass="37735">MIDHQFVVIGAGQAGLAAARLLQRAGADFLMVDAEWAVGGSWRHYYDSLELFSPVRYSSLPEFAMQGVPDAYPTRDDVVDYLQQYRDHFAFPVKLGTRISSVTREPDRFVLRPENGTPMRAQKLIVASGAFGAPNLPQIAGQAVYLGRIAHSSEYRNPDAYLGQRIIVVGAGNSAVQIAVELAGHADVTLAVRDKLRFLPQRVLGHDIHWWFNKLRLNGLNLFSDQGVPIVDDGRYKAALRANRPPIRKMFRAFTADGVVWPDGTQERVDQVIFATGFRHAMDFLRPSGALDAHGQPLHRRGVSTSVRGLGFVGLSGQNGFASATLRGVGRDADYVIPRIAAM</sequence>
<dbReference type="GO" id="GO:0050660">
    <property type="term" value="F:flavin adenine dinucleotide binding"/>
    <property type="evidence" value="ECO:0007669"/>
    <property type="project" value="InterPro"/>
</dbReference>
<comment type="caution">
    <text evidence="2">The sequence shown here is derived from an EMBL/GenBank/DDBJ whole genome shotgun (WGS) entry which is preliminary data.</text>
</comment>
<protein>
    <recommendedName>
        <fullName evidence="4">Monooxygenase</fullName>
    </recommendedName>
</protein>
<dbReference type="InterPro" id="IPR050982">
    <property type="entry name" value="Auxin_biosynth/cation_transpt"/>
</dbReference>
<evidence type="ECO:0000256" key="1">
    <source>
        <dbReference type="ARBA" id="ARBA00023002"/>
    </source>
</evidence>
<reference evidence="2 3" key="1">
    <citation type="journal article" date="2010" name="Int. J. Syst. Evol. Microbiol.">
        <title>Sphingopyxis bauzanensis sp. nov., a psychrophilic bacterium isolated from soil.</title>
        <authorList>
            <person name="Zhang D.C."/>
            <person name="Liu H.C."/>
            <person name="Xin Y.H."/>
            <person name="Zhou Y.G."/>
            <person name="Schinner F."/>
            <person name="Margesin R."/>
        </authorList>
    </citation>
    <scope>NUCLEOTIDE SEQUENCE [LARGE SCALE GENOMIC DNA]</scope>
    <source>
        <strain evidence="2 3">DSM 22271</strain>
    </source>
</reference>